<organism evidence="1 2">
    <name type="scientific">Fusarium decemcellulare</name>
    <dbReference type="NCBI Taxonomy" id="57161"/>
    <lineage>
        <taxon>Eukaryota</taxon>
        <taxon>Fungi</taxon>
        <taxon>Dikarya</taxon>
        <taxon>Ascomycota</taxon>
        <taxon>Pezizomycotina</taxon>
        <taxon>Sordariomycetes</taxon>
        <taxon>Hypocreomycetidae</taxon>
        <taxon>Hypocreales</taxon>
        <taxon>Nectriaceae</taxon>
        <taxon>Fusarium</taxon>
        <taxon>Fusarium decemcellulare species complex</taxon>
    </lineage>
</organism>
<protein>
    <submittedName>
        <fullName evidence="1">Uncharacterized protein</fullName>
    </submittedName>
</protein>
<sequence length="728" mass="80505">MDDSSQLSYQPMSHIQPATGLLIREATVADTPKIEDHQHDKKDHRPNALTAWGLEISLLVLAIGLMVAIFLILGQYDNQELPDWGGSINLSALIAFLATILRASVAVVAFELLAQVKWNWISVSNRPLRHLERFDEASRGVYGALELLPLVAVRNPVALGAIIIAAVSLAIGPFSQLAIKTYACQRLGEGGNQAATITTANRIDDSKLWGGIRAPDFRLDMTLQSAMQDSVVNPSMDSNINSLYTCSSGNCSFTAYADNADQPQAKKISHASVGLCSRCEDVYDLAEVNEYTAVGHSSFTLPIPANNLIFKDTAFEIRLGAQFSDTYLSVRNTGNLRWARKVVSDDMMNRARWSFMNLTIMATSQDHCEKHDDGNITCPHDCDPEDSSCHFGPTAWGDPTDIVAATCIVYPCMRYYTAEVKNGKLSEKLVRDSPLRQQIPRDLWSAELEMTLSNGVNLAPWRGVQQPCVVNGTLYTSSNMSAAAKLNKDQTTLVLDHEKDFLAADPNQAAGYANVTAPQECVAELPFQYIRAFYDRRRDLFDAQCIRATRYSDDGLYCIGTSGNEAAFTGSYLVSFLRNRTTTFETIRDKIDSMTMRLTREMRIAGLGPRGSSKAAVAGQVWENTVCVSIAWEWLTLPASLCGLCTILLVWTLIQHGSSKRVPVWKGSILPFLLREHPGIEKLELKALRKAAGGLEVKLDMEEDLEEPRSESRSPRQDRAEGDLMSWI</sequence>
<evidence type="ECO:0000313" key="2">
    <source>
        <dbReference type="Proteomes" id="UP001148629"/>
    </source>
</evidence>
<accession>A0ACC1S928</accession>
<dbReference type="EMBL" id="JANRMS010000792">
    <property type="protein sequence ID" value="KAJ3534332.1"/>
    <property type="molecule type" value="Genomic_DNA"/>
</dbReference>
<keyword evidence="2" id="KW-1185">Reference proteome</keyword>
<dbReference type="Proteomes" id="UP001148629">
    <property type="component" value="Unassembled WGS sequence"/>
</dbReference>
<reference evidence="1" key="1">
    <citation type="submission" date="2022-08" db="EMBL/GenBank/DDBJ databases">
        <title>Genome Sequence of Fusarium decemcellulare.</title>
        <authorList>
            <person name="Buettner E."/>
        </authorList>
    </citation>
    <scope>NUCLEOTIDE SEQUENCE</scope>
    <source>
        <strain evidence="1">Babe19</strain>
    </source>
</reference>
<proteinExistence type="predicted"/>
<name>A0ACC1S928_9HYPO</name>
<evidence type="ECO:0000313" key="1">
    <source>
        <dbReference type="EMBL" id="KAJ3534332.1"/>
    </source>
</evidence>
<gene>
    <name evidence="1" type="ORF">NM208_g7584</name>
</gene>
<comment type="caution">
    <text evidence="1">The sequence shown here is derived from an EMBL/GenBank/DDBJ whole genome shotgun (WGS) entry which is preliminary data.</text>
</comment>